<dbReference type="Proteomes" id="UP000256710">
    <property type="component" value="Unassembled WGS sequence"/>
</dbReference>
<dbReference type="RefSeq" id="WP_147310028.1">
    <property type="nucleotide sequence ID" value="NZ_AQUR01000087.1"/>
</dbReference>
<evidence type="ECO:0000313" key="3">
    <source>
        <dbReference type="Proteomes" id="UP000256710"/>
    </source>
</evidence>
<sequence length="140" mass="16231">MSSETETAEDRFRRAFERLKANKPEVLPAGTPVSQNNVAKEADVDPTALRISRYPTLIREIQTFVEIRDKAKTLQRERQSQRKHVKEDLVSRNKTLTTERDEAQSKLVSVERRVLELLQENARLRAKLDERLPPPTRLGE</sequence>
<evidence type="ECO:0008006" key="4">
    <source>
        <dbReference type="Google" id="ProtNLM"/>
    </source>
</evidence>
<reference evidence="2 3" key="1">
    <citation type="submission" date="2018-01" db="EMBL/GenBank/DDBJ databases">
        <authorList>
            <person name="Clerissi C."/>
        </authorList>
    </citation>
    <scope>NUCLEOTIDE SEQUENCE [LARGE SCALE GENOMIC DNA]</scope>
    <source>
        <strain evidence="2">Cupriavidus taiwanensis STM 6082</strain>
    </source>
</reference>
<evidence type="ECO:0000313" key="2">
    <source>
        <dbReference type="EMBL" id="SOZ36198.1"/>
    </source>
</evidence>
<name>A0ABY1V0I5_9BURK</name>
<protein>
    <recommendedName>
        <fullName evidence="4">BZIP domain-containing protein</fullName>
    </recommendedName>
</protein>
<gene>
    <name evidence="2" type="ORF">CBM2605_A260037</name>
</gene>
<keyword evidence="3" id="KW-1185">Reference proteome</keyword>
<organism evidence="2 3">
    <name type="scientific">Cupriavidus neocaledonicus</name>
    <dbReference type="NCBI Taxonomy" id="1040979"/>
    <lineage>
        <taxon>Bacteria</taxon>
        <taxon>Pseudomonadati</taxon>
        <taxon>Pseudomonadota</taxon>
        <taxon>Betaproteobacteria</taxon>
        <taxon>Burkholderiales</taxon>
        <taxon>Burkholderiaceae</taxon>
        <taxon>Cupriavidus</taxon>
    </lineage>
</organism>
<comment type="caution">
    <text evidence="2">The sequence shown here is derived from an EMBL/GenBank/DDBJ whole genome shotgun (WGS) entry which is preliminary data.</text>
</comment>
<evidence type="ECO:0000256" key="1">
    <source>
        <dbReference type="SAM" id="MobiDB-lite"/>
    </source>
</evidence>
<proteinExistence type="predicted"/>
<accession>A0ABY1V0I5</accession>
<feature type="region of interest" description="Disordered" evidence="1">
    <location>
        <begin position="73"/>
        <end position="104"/>
    </location>
</feature>
<dbReference type="EMBL" id="OFTC01000019">
    <property type="protein sequence ID" value="SOZ36198.1"/>
    <property type="molecule type" value="Genomic_DNA"/>
</dbReference>